<dbReference type="Gene3D" id="1.10.238.10">
    <property type="entry name" value="EF-hand"/>
    <property type="match status" value="1"/>
</dbReference>
<keyword evidence="4" id="KW-0677">Repeat</keyword>
<evidence type="ECO:0000259" key="9">
    <source>
        <dbReference type="PROSITE" id="PS50240"/>
    </source>
</evidence>
<dbReference type="PROSITE" id="PS51910">
    <property type="entry name" value="GH18_2"/>
    <property type="match status" value="1"/>
</dbReference>
<dbReference type="PROSITE" id="PS00018">
    <property type="entry name" value="EF_HAND_1"/>
    <property type="match status" value="3"/>
</dbReference>
<evidence type="ECO:0000256" key="3">
    <source>
        <dbReference type="ARBA" id="ARBA00022723"/>
    </source>
</evidence>
<feature type="region of interest" description="Disordered" evidence="7">
    <location>
        <begin position="1"/>
        <end position="20"/>
    </location>
</feature>
<dbReference type="WBParaSite" id="GPLIN_000699900">
    <property type="protein sequence ID" value="GPLIN_000699900"/>
    <property type="gene ID" value="GPLIN_000699900"/>
</dbReference>
<evidence type="ECO:0000259" key="10">
    <source>
        <dbReference type="PROSITE" id="PS51910"/>
    </source>
</evidence>
<evidence type="ECO:0000256" key="4">
    <source>
        <dbReference type="ARBA" id="ARBA00022737"/>
    </source>
</evidence>
<evidence type="ECO:0000256" key="1">
    <source>
        <dbReference type="ARBA" id="ARBA00006049"/>
    </source>
</evidence>
<proteinExistence type="inferred from homology"/>
<dbReference type="InterPro" id="IPR009003">
    <property type="entry name" value="Peptidase_S1_PA"/>
</dbReference>
<dbReference type="PROSITE" id="PS50240">
    <property type="entry name" value="TRYPSIN_DOM"/>
    <property type="match status" value="1"/>
</dbReference>
<dbReference type="InterPro" id="IPR051944">
    <property type="entry name" value="BEACH_domain_protein"/>
</dbReference>
<reference evidence="12" key="2">
    <citation type="submission" date="2016-06" db="UniProtKB">
        <authorList>
            <consortium name="WormBaseParasite"/>
        </authorList>
    </citation>
    <scope>IDENTIFICATION</scope>
</reference>
<evidence type="ECO:0000256" key="6">
    <source>
        <dbReference type="RuleBase" id="RU363034"/>
    </source>
</evidence>
<dbReference type="Gene3D" id="3.20.20.80">
    <property type="entry name" value="Glycosidases"/>
    <property type="match status" value="1"/>
</dbReference>
<comment type="similarity">
    <text evidence="1">Belongs to the recoverin family.</text>
</comment>
<feature type="compositionally biased region" description="Basic and acidic residues" evidence="7">
    <location>
        <begin position="615"/>
        <end position="627"/>
    </location>
</feature>
<dbReference type="Pfam" id="PF13833">
    <property type="entry name" value="EF-hand_8"/>
    <property type="match status" value="1"/>
</dbReference>
<dbReference type="InterPro" id="IPR001254">
    <property type="entry name" value="Trypsin_dom"/>
</dbReference>
<keyword evidence="6" id="KW-0378">Hydrolase</keyword>
<dbReference type="PROSITE" id="PS00135">
    <property type="entry name" value="TRYPSIN_SER"/>
    <property type="match status" value="1"/>
</dbReference>
<sequence>MLRKRQIRPEHRPKNVQQRQQKNSLELLTNILLNDLCLANEARTEPLFDALIEYMDCNGPTHNRQNQLFTELVNGCLDHFMSSKMFFLNSASVPLVVPPSAKTQLNQSAEYTSANVVRFLSRVIDTVWNGLYKGNPIRILKCFLKLLAEAHASNKAAAQLQCTDAHISSLFRLILYLLSRPIDNVDTQMCVLDTLAEIVRNQQLFLTPKSNVDPLFYAALVHLVFMLSDRPQFDLQDRRNRELERGTAQVSICAQSVWGILWQHKKAVLEEWLKKGDLDLDLFTSRAKCGEAANRAWLQFVDSQTVGNNSQSQQQQDSYSTARLLNAQKMLPTQLQTKLSRVARNGLRKLRNSTAAGIANAAMGDSSESKQWLNALARFDDERLRVEPETFYMWIRVHISLVRELIRNQCQRYHEWHAHVRKWCVQEWHYAETELIRERGLWGPNCGSALNKFQLDITEGPCRIRRKLVPNPDFYRHYPYRPNLEGPKAKPMRAKVAISRDSKAYWERMSKKRAETMDERIVDFQAGLMPSPGGIIADQSPGAGIEKESDQTANDSVAELNISMIKQMVEKNLEHTEKAESIDEDVKRKREIEQNVVFDEDEVEEEEMDEEDEGMRDKSPKLAKEAEGTETAELELVEKTSAEGRKDICETEQKPLEMKKHHRRRDQSLGEPISQGPDNQTFITMFRCARVQGLDIMEGLLLFGKDHFYVVDGFTLLKTREIRDLDFLPEHTDQPLLKANTAHPKSIRRSHFRLIAASPNARFCQQGGSKPKLSKEDLEFLKKNTNFTEEQIKEWYKGFVQDCPKGHLTKEQFIKVYKDFFPSGSAEGFCEHVFRTFDTDNSGFIDFKEFLLAINVTSSGTPEQKLEWAFRMYDIDGNGTIDEKEMIKIIEAIYEMLGPEVTKSADDSPRKRAKMIFEKMDVNNDKELTLKEFVDGCLADKELFQILTNEDDKAIYVAFLRELKKALPSGTLLSIASAASAWYLDPGFDLAGIAATVDFINVMCYEYYGAWSQSTGPIAALYNGGSAEPSDQLNCNWTINYHLSKMHNPEKLNLGVPFYGKFWTNVSEPLNGDGLWRLGTYGNALAWQDLSKSFNLTQTIYQTTAKTPYIYDDLSKIFLTFDNPQSLIEKASYADLTGLGGIMICKLFFIVSVQLININANNVSTVNLRFIGITHKLVCYLKFRLVLPNSAILGNYWNMYPVNGTNNEFTLPEDLRIYRGQSFEAYEFPGMGTDTRICGYPRIYPDTDGYRICVHLFNRANGNKTNKLASAVPPTIYITLFGKCPNFTLGYKSALFGRNEKLSWKVAGRFRFDKMFSGQSKESGQNAKKIQILISNSKVMVGNESFSINQTKARGVEPAYFELNLNQISEKTLMVVGAEKEPLKFGQQFFEQLKFGPFLNDFAGLWLLGVDIFPRLGQMPINLTFWAPPECKLYAVQQRRHTKCVSFDTKNAHQLPGANSLIAGGHPIDIEIMPSTVHISIEIFFYKTKNVSILRICAGSLISPEFVLTAAHCFINITDGQKLTLTFNSNSSVIERNSKGFTRAFTQQNNSNVFVHHNFDSNKIIGRYDLALIKLNAPIPHQLIYPICIHCGPAENFRRGSAIIAGWGKTHPNGNISKELVGRFAQLTDCKKAHNQSITICTEGHTALKGDSGGPLFASNGSNFVLIGILSGNKGPKGQSVAAVFANIRQYSRLDGPWIQRITGTKCAN</sequence>
<keyword evidence="6" id="KW-0645">Protease</keyword>
<dbReference type="InterPro" id="IPR043504">
    <property type="entry name" value="Peptidase_S1_PA_chymotrypsin"/>
</dbReference>
<dbReference type="Pfam" id="PF00704">
    <property type="entry name" value="Glyco_hydro_18"/>
    <property type="match status" value="1"/>
</dbReference>
<feature type="compositionally biased region" description="Acidic residues" evidence="7">
    <location>
        <begin position="602"/>
        <end position="614"/>
    </location>
</feature>
<dbReference type="InterPro" id="IPR011992">
    <property type="entry name" value="EF-hand-dom_pair"/>
</dbReference>
<dbReference type="InterPro" id="IPR011583">
    <property type="entry name" value="Chitinase_II/V-like_cat"/>
</dbReference>
<name>A0A183C2A5_GLOPA</name>
<dbReference type="InterPro" id="IPR002048">
    <property type="entry name" value="EF_hand_dom"/>
</dbReference>
<dbReference type="PROSITE" id="PS50222">
    <property type="entry name" value="EF_HAND_2"/>
    <property type="match status" value="3"/>
</dbReference>
<keyword evidence="6" id="KW-0720">Serine protease</keyword>
<dbReference type="PROSITE" id="PS00134">
    <property type="entry name" value="TRYPSIN_HIS"/>
    <property type="match status" value="1"/>
</dbReference>
<evidence type="ECO:0000259" key="8">
    <source>
        <dbReference type="PROSITE" id="PS50222"/>
    </source>
</evidence>
<dbReference type="InterPro" id="IPR001223">
    <property type="entry name" value="Glyco_hydro18_cat"/>
</dbReference>
<dbReference type="SUPFAM" id="SSF47473">
    <property type="entry name" value="EF-hand"/>
    <property type="match status" value="1"/>
</dbReference>
<dbReference type="InterPro" id="IPR018114">
    <property type="entry name" value="TRYPSIN_HIS"/>
</dbReference>
<dbReference type="SMART" id="SM00054">
    <property type="entry name" value="EFh"/>
    <property type="match status" value="3"/>
</dbReference>
<feature type="domain" description="GH18" evidence="10">
    <location>
        <begin position="812"/>
        <end position="1162"/>
    </location>
</feature>
<feature type="domain" description="Peptidase S1" evidence="9">
    <location>
        <begin position="1462"/>
        <end position="1704"/>
    </location>
</feature>
<dbReference type="Pfam" id="PF00089">
    <property type="entry name" value="Trypsin"/>
    <property type="match status" value="1"/>
</dbReference>
<keyword evidence="2" id="KW-0853">WD repeat</keyword>
<dbReference type="GO" id="GO:0006508">
    <property type="term" value="P:proteolysis"/>
    <property type="evidence" value="ECO:0007669"/>
    <property type="project" value="UniProtKB-KW"/>
</dbReference>
<feature type="domain" description="EF-hand" evidence="8">
    <location>
        <begin position="908"/>
        <end position="943"/>
    </location>
</feature>
<evidence type="ECO:0000313" key="12">
    <source>
        <dbReference type="WBParaSite" id="GPLIN_000699900"/>
    </source>
</evidence>
<dbReference type="PANTHER" id="PTHR46108">
    <property type="entry name" value="BLUE CHEESE"/>
    <property type="match status" value="1"/>
</dbReference>
<dbReference type="CDD" id="cd00051">
    <property type="entry name" value="EFh"/>
    <property type="match status" value="2"/>
</dbReference>
<protein>
    <submittedName>
        <fullName evidence="12">Uncharacterized protein</fullName>
    </submittedName>
</protein>
<dbReference type="FunFam" id="1.10.238.10:FF:000009">
    <property type="entry name" value="Visinin-like protein 1"/>
    <property type="match status" value="1"/>
</dbReference>
<feature type="region of interest" description="Disordered" evidence="7">
    <location>
        <begin position="657"/>
        <end position="676"/>
    </location>
</feature>
<keyword evidence="3" id="KW-0479">Metal-binding</keyword>
<dbReference type="Pfam" id="PF13499">
    <property type="entry name" value="EF-hand_7"/>
    <property type="match status" value="1"/>
</dbReference>
<feature type="domain" description="EF-hand" evidence="8">
    <location>
        <begin position="861"/>
        <end position="896"/>
    </location>
</feature>
<evidence type="ECO:0000256" key="7">
    <source>
        <dbReference type="SAM" id="MobiDB-lite"/>
    </source>
</evidence>
<dbReference type="Proteomes" id="UP000050741">
    <property type="component" value="Unassembled WGS sequence"/>
</dbReference>
<dbReference type="InterPro" id="IPR018247">
    <property type="entry name" value="EF_Hand_1_Ca_BS"/>
</dbReference>
<feature type="domain" description="EF-hand" evidence="8">
    <location>
        <begin position="825"/>
        <end position="860"/>
    </location>
</feature>
<dbReference type="GO" id="GO:0004252">
    <property type="term" value="F:serine-type endopeptidase activity"/>
    <property type="evidence" value="ECO:0007669"/>
    <property type="project" value="InterPro"/>
</dbReference>
<dbReference type="InterPro" id="IPR033116">
    <property type="entry name" value="TRYPSIN_SER"/>
</dbReference>
<keyword evidence="5" id="KW-0106">Calcium</keyword>
<evidence type="ECO:0000256" key="5">
    <source>
        <dbReference type="ARBA" id="ARBA00022837"/>
    </source>
</evidence>
<keyword evidence="11" id="KW-1185">Reference proteome</keyword>
<reference evidence="11" key="1">
    <citation type="submission" date="2014-05" db="EMBL/GenBank/DDBJ databases">
        <title>The genome and life-stage specific transcriptomes of Globodera pallida elucidate key aspects of plant parasitism by a cyst nematode.</title>
        <authorList>
            <person name="Cotton J.A."/>
            <person name="Lilley C.J."/>
            <person name="Jones L.M."/>
            <person name="Kikuchi T."/>
            <person name="Reid A.J."/>
            <person name="Thorpe P."/>
            <person name="Tsai I.J."/>
            <person name="Beasley H."/>
            <person name="Blok V."/>
            <person name="Cock P.J.A."/>
            <person name="Van den Akker S.E."/>
            <person name="Holroyd N."/>
            <person name="Hunt M."/>
            <person name="Mantelin S."/>
            <person name="Naghra H."/>
            <person name="Pain A."/>
            <person name="Palomares-Rius J.E."/>
            <person name="Zarowiecki M."/>
            <person name="Berriman M."/>
            <person name="Jones J.T."/>
            <person name="Urwin P.E."/>
        </authorList>
    </citation>
    <scope>NUCLEOTIDE SEQUENCE [LARGE SCALE GENOMIC DNA]</scope>
    <source>
        <strain evidence="11">Lindley</strain>
    </source>
</reference>
<dbReference type="SUPFAM" id="SSF51445">
    <property type="entry name" value="(Trans)glycosidases"/>
    <property type="match status" value="1"/>
</dbReference>
<dbReference type="SUPFAM" id="SSF50494">
    <property type="entry name" value="Trypsin-like serine proteases"/>
    <property type="match status" value="1"/>
</dbReference>
<organism evidence="11 12">
    <name type="scientific">Globodera pallida</name>
    <name type="common">Potato cyst nematode worm</name>
    <name type="synonym">Heterodera pallida</name>
    <dbReference type="NCBI Taxonomy" id="36090"/>
    <lineage>
        <taxon>Eukaryota</taxon>
        <taxon>Metazoa</taxon>
        <taxon>Ecdysozoa</taxon>
        <taxon>Nematoda</taxon>
        <taxon>Chromadorea</taxon>
        <taxon>Rhabditida</taxon>
        <taxon>Tylenchina</taxon>
        <taxon>Tylenchomorpha</taxon>
        <taxon>Tylenchoidea</taxon>
        <taxon>Heteroderidae</taxon>
        <taxon>Heteroderinae</taxon>
        <taxon>Globodera</taxon>
    </lineage>
</organism>
<dbReference type="GO" id="GO:0005975">
    <property type="term" value="P:carbohydrate metabolic process"/>
    <property type="evidence" value="ECO:0007669"/>
    <property type="project" value="InterPro"/>
</dbReference>
<feature type="region of interest" description="Disordered" evidence="7">
    <location>
        <begin position="602"/>
        <end position="631"/>
    </location>
</feature>
<accession>A0A183C2A5</accession>
<evidence type="ECO:0000256" key="2">
    <source>
        <dbReference type="ARBA" id="ARBA00022574"/>
    </source>
</evidence>
<dbReference type="PANTHER" id="PTHR46108:SF4">
    <property type="entry name" value="BLUE CHEESE"/>
    <property type="match status" value="1"/>
</dbReference>
<dbReference type="PRINTS" id="PR00450">
    <property type="entry name" value="RECOVERIN"/>
</dbReference>
<dbReference type="SMART" id="SM00020">
    <property type="entry name" value="Tryp_SPc"/>
    <property type="match status" value="1"/>
</dbReference>
<dbReference type="InterPro" id="IPR017853">
    <property type="entry name" value="GH"/>
</dbReference>
<dbReference type="GO" id="GO:0005509">
    <property type="term" value="F:calcium ion binding"/>
    <property type="evidence" value="ECO:0007669"/>
    <property type="project" value="InterPro"/>
</dbReference>
<dbReference type="SMART" id="SM00636">
    <property type="entry name" value="Glyco_18"/>
    <property type="match status" value="1"/>
</dbReference>
<dbReference type="Gene3D" id="2.40.10.10">
    <property type="entry name" value="Trypsin-like serine proteases"/>
    <property type="match status" value="1"/>
</dbReference>
<evidence type="ECO:0000313" key="11">
    <source>
        <dbReference type="Proteomes" id="UP000050741"/>
    </source>
</evidence>
<dbReference type="GO" id="GO:0008061">
    <property type="term" value="F:chitin binding"/>
    <property type="evidence" value="ECO:0007669"/>
    <property type="project" value="InterPro"/>
</dbReference>
<dbReference type="CDD" id="cd00190">
    <property type="entry name" value="Tryp_SPc"/>
    <property type="match status" value="1"/>
</dbReference>